<proteinExistence type="predicted"/>
<evidence type="ECO:0008006" key="3">
    <source>
        <dbReference type="Google" id="ProtNLM"/>
    </source>
</evidence>
<organism evidence="1 2">
    <name type="scientific">Fusarium torreyae</name>
    <dbReference type="NCBI Taxonomy" id="1237075"/>
    <lineage>
        <taxon>Eukaryota</taxon>
        <taxon>Fungi</taxon>
        <taxon>Dikarya</taxon>
        <taxon>Ascomycota</taxon>
        <taxon>Pezizomycotina</taxon>
        <taxon>Sordariomycetes</taxon>
        <taxon>Hypocreomycetidae</taxon>
        <taxon>Hypocreales</taxon>
        <taxon>Nectriaceae</taxon>
        <taxon>Fusarium</taxon>
    </lineage>
</organism>
<evidence type="ECO:0000313" key="1">
    <source>
        <dbReference type="EMBL" id="KAJ4258198.1"/>
    </source>
</evidence>
<accession>A0A9W8VCE9</accession>
<dbReference type="Proteomes" id="UP001152049">
    <property type="component" value="Unassembled WGS sequence"/>
</dbReference>
<name>A0A9W8VCE9_9HYPO</name>
<evidence type="ECO:0000313" key="2">
    <source>
        <dbReference type="Proteomes" id="UP001152049"/>
    </source>
</evidence>
<dbReference type="AlphaFoldDB" id="A0A9W8VCE9"/>
<dbReference type="OrthoDB" id="5034561at2759"/>
<sequence>MDGAVDWRIIGHETEAGKDVEIISVYPTVQGPYVAMKVWWSTQDFPEGETGFFTERDVQGKDEKLLLAYWKSEGGRTRATGLDPNIIHILKVLEEKIFNRKTNPTKKLRVQFVGHSAEKKDTRWWPAEEVEKAYVEVYEEWTFKKEKLDN</sequence>
<gene>
    <name evidence="1" type="ORF">NW762_008344</name>
</gene>
<comment type="caution">
    <text evidence="1">The sequence shown here is derived from an EMBL/GenBank/DDBJ whole genome shotgun (WGS) entry which is preliminary data.</text>
</comment>
<keyword evidence="2" id="KW-1185">Reference proteome</keyword>
<protein>
    <recommendedName>
        <fullName evidence="3">Chromo domain-containing protein</fullName>
    </recommendedName>
</protein>
<dbReference type="EMBL" id="JAOQAZ010000016">
    <property type="protein sequence ID" value="KAJ4258198.1"/>
    <property type="molecule type" value="Genomic_DNA"/>
</dbReference>
<reference evidence="1" key="1">
    <citation type="submission" date="2022-09" db="EMBL/GenBank/DDBJ databases">
        <title>Fusarium specimens isolated from Avocado Roots.</title>
        <authorList>
            <person name="Stajich J."/>
            <person name="Roper C."/>
            <person name="Heimlech-Rivalta G."/>
        </authorList>
    </citation>
    <scope>NUCLEOTIDE SEQUENCE</scope>
    <source>
        <strain evidence="1">CF00136</strain>
    </source>
</reference>